<dbReference type="RefSeq" id="WP_114309599.1">
    <property type="nucleotide sequence ID" value="NZ_QPJO01000002.1"/>
</dbReference>
<gene>
    <name evidence="2" type="ORF">DFQ08_102804</name>
</gene>
<keyword evidence="1" id="KW-1133">Transmembrane helix</keyword>
<reference evidence="2 3" key="1">
    <citation type="submission" date="2018-07" db="EMBL/GenBank/DDBJ databases">
        <title>Genomic Encyclopedia of Type Strains, Phase III (KMG-III): the genomes of soil and plant-associated and newly described type strains.</title>
        <authorList>
            <person name="Whitman W."/>
        </authorList>
    </citation>
    <scope>NUCLEOTIDE SEQUENCE [LARGE SCALE GENOMIC DNA]</scope>
    <source>
        <strain evidence="2 3">CECT 7958</strain>
    </source>
</reference>
<feature type="transmembrane region" description="Helical" evidence="1">
    <location>
        <begin position="205"/>
        <end position="226"/>
    </location>
</feature>
<evidence type="ECO:0000256" key="1">
    <source>
        <dbReference type="SAM" id="Phobius"/>
    </source>
</evidence>
<evidence type="ECO:0000313" key="2">
    <source>
        <dbReference type="EMBL" id="RCW92768.1"/>
    </source>
</evidence>
<keyword evidence="3" id="KW-1185">Reference proteome</keyword>
<evidence type="ECO:0000313" key="3">
    <source>
        <dbReference type="Proteomes" id="UP000253436"/>
    </source>
</evidence>
<accession>A0A368ZKF6</accession>
<proteinExistence type="predicted"/>
<feature type="transmembrane region" description="Helical" evidence="1">
    <location>
        <begin position="105"/>
        <end position="123"/>
    </location>
</feature>
<feature type="transmembrane region" description="Helical" evidence="1">
    <location>
        <begin position="129"/>
        <end position="151"/>
    </location>
</feature>
<dbReference type="EMBL" id="QPJO01000002">
    <property type="protein sequence ID" value="RCW92768.1"/>
    <property type="molecule type" value="Genomic_DNA"/>
</dbReference>
<organism evidence="2 3">
    <name type="scientific">Winogradskyella arenosi</name>
    <dbReference type="NCBI Taxonomy" id="533325"/>
    <lineage>
        <taxon>Bacteria</taxon>
        <taxon>Pseudomonadati</taxon>
        <taxon>Bacteroidota</taxon>
        <taxon>Flavobacteriia</taxon>
        <taxon>Flavobacteriales</taxon>
        <taxon>Flavobacteriaceae</taxon>
        <taxon>Winogradskyella</taxon>
    </lineage>
</organism>
<dbReference type="OrthoDB" id="1453530at2"/>
<dbReference type="Proteomes" id="UP000253436">
    <property type="component" value="Unassembled WGS sequence"/>
</dbReference>
<feature type="transmembrane region" description="Helical" evidence="1">
    <location>
        <begin position="6"/>
        <end position="24"/>
    </location>
</feature>
<name>A0A368ZKF6_9FLAO</name>
<comment type="caution">
    <text evidence="2">The sequence shown here is derived from an EMBL/GenBank/DDBJ whole genome shotgun (WGS) entry which is preliminary data.</text>
</comment>
<feature type="transmembrane region" description="Helical" evidence="1">
    <location>
        <begin position="76"/>
        <end position="93"/>
    </location>
</feature>
<protein>
    <submittedName>
        <fullName evidence="2">Uncharacterized protein</fullName>
    </submittedName>
</protein>
<keyword evidence="1" id="KW-0472">Membrane</keyword>
<sequence>MSNYVLAMHIVELIAALAGSYYSLKVKDKTLAVFVWYLWVTVFVETFGMYGYILQNDYDYEWFVWIKNSVFRSNNWLYNLYRVVSIILFGQFYERVIKDPSVTKLIRILVIAYVCFTVVYFTMSGTFFIFSLPYGVFVETFLVFVFVMFYYRQLLKSDKILYFYKLPVFYISSGLLLWYLSVTPIFIFNSYLNVINDKFLEFRDFYLFIANISLYLCYTFCFLFTLRRKK</sequence>
<keyword evidence="1" id="KW-0812">Transmembrane</keyword>
<feature type="transmembrane region" description="Helical" evidence="1">
    <location>
        <begin position="31"/>
        <end position="53"/>
    </location>
</feature>
<dbReference type="AlphaFoldDB" id="A0A368ZKF6"/>
<feature type="transmembrane region" description="Helical" evidence="1">
    <location>
        <begin position="163"/>
        <end position="185"/>
    </location>
</feature>